<protein>
    <recommendedName>
        <fullName evidence="1">MULE transposase domain-containing protein</fullName>
    </recommendedName>
</protein>
<dbReference type="InterPro" id="IPR018289">
    <property type="entry name" value="MULE_transposase_dom"/>
</dbReference>
<name>A0A8R2B5Z9_ACYPI</name>
<accession>A0A8R2B5Z9</accession>
<reference evidence="2" key="2">
    <citation type="submission" date="2022-06" db="UniProtKB">
        <authorList>
            <consortium name="EnsemblMetazoa"/>
        </authorList>
    </citation>
    <scope>IDENTIFICATION</scope>
</reference>
<feature type="domain" description="MULE transposase" evidence="1">
    <location>
        <begin position="190"/>
        <end position="286"/>
    </location>
</feature>
<dbReference type="AlphaFoldDB" id="A0A8R2B5Z9"/>
<evidence type="ECO:0000259" key="1">
    <source>
        <dbReference type="Pfam" id="PF10551"/>
    </source>
</evidence>
<dbReference type="EnsemblMetazoa" id="XM_008184971.3">
    <property type="protein sequence ID" value="XP_008183193.1"/>
    <property type="gene ID" value="LOC100568563"/>
</dbReference>
<keyword evidence="3" id="KW-1185">Reference proteome</keyword>
<evidence type="ECO:0000313" key="2">
    <source>
        <dbReference type="EnsemblMetazoa" id="XP_008183193.1"/>
    </source>
</evidence>
<dbReference type="GeneID" id="100568563"/>
<reference evidence="3" key="1">
    <citation type="submission" date="2010-06" db="EMBL/GenBank/DDBJ databases">
        <authorList>
            <person name="Jiang H."/>
            <person name="Abraham K."/>
            <person name="Ali S."/>
            <person name="Alsbrooks S.L."/>
            <person name="Anim B.N."/>
            <person name="Anosike U.S."/>
            <person name="Attaway T."/>
            <person name="Bandaranaike D.P."/>
            <person name="Battles P.K."/>
            <person name="Bell S.N."/>
            <person name="Bell A.V."/>
            <person name="Beltran B."/>
            <person name="Bickham C."/>
            <person name="Bustamante Y."/>
            <person name="Caleb T."/>
            <person name="Canada A."/>
            <person name="Cardenas V."/>
            <person name="Carter K."/>
            <person name="Chacko J."/>
            <person name="Chandrabose M.N."/>
            <person name="Chavez D."/>
            <person name="Chavez A."/>
            <person name="Chen L."/>
            <person name="Chu H.-S."/>
            <person name="Claassen K.J."/>
            <person name="Cockrell R."/>
            <person name="Collins M."/>
            <person name="Cooper J.A."/>
            <person name="Cree A."/>
            <person name="Curry S.M."/>
            <person name="Da Y."/>
            <person name="Dao M.D."/>
            <person name="Das B."/>
            <person name="Davila M.-L."/>
            <person name="Davy-Carroll L."/>
            <person name="Denson S."/>
            <person name="Dinh H."/>
            <person name="Ebong V.E."/>
            <person name="Edwards J.R."/>
            <person name="Egan A."/>
            <person name="El-Daye J."/>
            <person name="Escobedo L."/>
            <person name="Fernandez S."/>
            <person name="Fernando P.R."/>
            <person name="Flagg N."/>
            <person name="Forbes L.D."/>
            <person name="Fowler R.G."/>
            <person name="Fu Q."/>
            <person name="Gabisi R.A."/>
            <person name="Ganer J."/>
            <person name="Garbino Pronczuk A."/>
            <person name="Garcia R.M."/>
            <person name="Garner T."/>
            <person name="Garrett T.E."/>
            <person name="Gonzalez D.A."/>
            <person name="Hamid H."/>
            <person name="Hawkins E.S."/>
            <person name="Hirani K."/>
            <person name="Hogues M.E."/>
            <person name="Hollins B."/>
            <person name="Hsiao C.-H."/>
            <person name="Jabil R."/>
            <person name="James M.L."/>
            <person name="Jhangiani S.N."/>
            <person name="Johnson B."/>
            <person name="Johnson Q."/>
            <person name="Joshi V."/>
            <person name="Kalu J.B."/>
            <person name="Kam C."/>
            <person name="Kashfia A."/>
            <person name="Keebler J."/>
            <person name="Kisamo H."/>
            <person name="Kovar C.L."/>
            <person name="Lago L.A."/>
            <person name="Lai C.-Y."/>
            <person name="Laidlaw J."/>
            <person name="Lara F."/>
            <person name="Le T.-K."/>
            <person name="Lee S.L."/>
            <person name="Legall F.H."/>
            <person name="Lemon S.J."/>
            <person name="Lewis L.R."/>
            <person name="Li B."/>
            <person name="Liu Y."/>
            <person name="Liu Y.-S."/>
            <person name="Lopez J."/>
            <person name="Lozado R.J."/>
            <person name="Lu J."/>
            <person name="Madu R.C."/>
            <person name="Maheshwari M."/>
            <person name="Maheshwari R."/>
            <person name="Malloy K."/>
            <person name="Martinez E."/>
            <person name="Mathew T."/>
            <person name="Mercado I.C."/>
            <person name="Mercado C."/>
            <person name="Meyer B."/>
            <person name="Montgomery K."/>
            <person name="Morgan M.B."/>
            <person name="Munidasa M."/>
            <person name="Nazareth L.V."/>
            <person name="Nelson J."/>
            <person name="Ng B.M."/>
            <person name="Nguyen N.B."/>
            <person name="Nguyen P.Q."/>
            <person name="Nguyen T."/>
            <person name="Obregon M."/>
            <person name="Okwuonu G.O."/>
            <person name="Onwere C.G."/>
            <person name="Orozco G."/>
            <person name="Parra A."/>
            <person name="Patel S."/>
            <person name="Patil S."/>
            <person name="Perez A."/>
            <person name="Perez Y."/>
            <person name="Pham C."/>
            <person name="Primus E.L."/>
            <person name="Pu L.-L."/>
            <person name="Puazo M."/>
            <person name="Qin X."/>
            <person name="Quiroz J.B."/>
            <person name="Reese J."/>
            <person name="Richards S."/>
            <person name="Rives C.M."/>
            <person name="Robberts R."/>
            <person name="Ruiz S.J."/>
            <person name="Ruiz M.J."/>
            <person name="Santibanez J."/>
            <person name="Schneider B.W."/>
            <person name="Sisson I."/>
            <person name="Smith M."/>
            <person name="Sodergren E."/>
            <person name="Song X.-Z."/>
            <person name="Song B.B."/>
            <person name="Summersgill H."/>
            <person name="Thelus R."/>
            <person name="Thornton R.D."/>
            <person name="Trejos Z.Y."/>
            <person name="Usmani K."/>
            <person name="Vattathil S."/>
            <person name="Villasana D."/>
            <person name="Walker D.L."/>
            <person name="Wang S."/>
            <person name="Wang K."/>
            <person name="White C.S."/>
            <person name="Williams A.C."/>
            <person name="Williamson J."/>
            <person name="Wilson K."/>
            <person name="Woghiren I.O."/>
            <person name="Woodworth J.R."/>
            <person name="Worley K.C."/>
            <person name="Wright R.A."/>
            <person name="Wu W."/>
            <person name="Young L."/>
            <person name="Zhang L."/>
            <person name="Zhang J."/>
            <person name="Zhu Y."/>
            <person name="Muzny D.M."/>
            <person name="Weinstock G."/>
            <person name="Gibbs R.A."/>
        </authorList>
    </citation>
    <scope>NUCLEOTIDE SEQUENCE [LARGE SCALE GENOMIC DNA]</scope>
    <source>
        <strain evidence="3">LSR1</strain>
    </source>
</reference>
<organism evidence="2 3">
    <name type="scientific">Acyrthosiphon pisum</name>
    <name type="common">Pea aphid</name>
    <dbReference type="NCBI Taxonomy" id="7029"/>
    <lineage>
        <taxon>Eukaryota</taxon>
        <taxon>Metazoa</taxon>
        <taxon>Ecdysozoa</taxon>
        <taxon>Arthropoda</taxon>
        <taxon>Hexapoda</taxon>
        <taxon>Insecta</taxon>
        <taxon>Pterygota</taxon>
        <taxon>Neoptera</taxon>
        <taxon>Paraneoptera</taxon>
        <taxon>Hemiptera</taxon>
        <taxon>Sternorrhyncha</taxon>
        <taxon>Aphidomorpha</taxon>
        <taxon>Aphidoidea</taxon>
        <taxon>Aphididae</taxon>
        <taxon>Macrosiphini</taxon>
        <taxon>Acyrthosiphon</taxon>
    </lineage>
</organism>
<dbReference type="PANTHER" id="PTHR47160">
    <property type="entry name" value="PUTATIVE-RELATED"/>
    <property type="match status" value="1"/>
</dbReference>
<proteinExistence type="predicted"/>
<dbReference type="PANTHER" id="PTHR47160:SF8">
    <property type="entry name" value="MULE TRANSPOSASE DOMAIN-CONTAINING PROTEIN"/>
    <property type="match status" value="1"/>
</dbReference>
<dbReference type="Proteomes" id="UP000007819">
    <property type="component" value="Chromosome X"/>
</dbReference>
<sequence length="463" mass="54186">MEFIESKSGKKMLVTMEFIESKSGKKMLVLDQFKYYFTANRWRCYKKDCSASVYLNEKNDEIVKRKGDHFHDPCKTIHRQKISIACKRKAIEDISQRPKKIILSEVYSSNTNVDINTQDISAIRKCIYRARRQTLPTNPTCISEVHDVIDFLKPITSKNENFLMINDINSNIIIFSCETNLSFLCKSETVYIDGTFSYCPNFFLQLFTLHGFINNHYVPLVFCLLPDKKQETYFKVLSVITTKCDEYNLILNPKIITIDFEIAIHNAVKLVWPSCAIKGCRFHLTQSWYRKIQELGLIVDYKQNNWLKHTFGLMYLNPEDVSDCFVFDLMSDMPDNHKYSQYTDYLLETYIHENSKFPPKIWACMTESLSQTTNNCESFHSHFNQQFYKSHPNISIFLKILVENVQTDTYIKINSANLNIPNTPKNKSTLLKCARTSKAITDFKNKLISRYSYVKCVAFNYVK</sequence>
<dbReference type="RefSeq" id="XP_008183193.1">
    <property type="nucleotide sequence ID" value="XM_008184971.2"/>
</dbReference>
<dbReference type="Pfam" id="PF10551">
    <property type="entry name" value="MULE"/>
    <property type="match status" value="1"/>
</dbReference>
<dbReference type="Gene3D" id="2.20.25.240">
    <property type="match status" value="1"/>
</dbReference>
<evidence type="ECO:0000313" key="3">
    <source>
        <dbReference type="Proteomes" id="UP000007819"/>
    </source>
</evidence>
<dbReference type="OrthoDB" id="6586959at2759"/>
<dbReference type="KEGG" id="api:100568563"/>